<feature type="transmembrane region" description="Helical" evidence="1">
    <location>
        <begin position="197"/>
        <end position="214"/>
    </location>
</feature>
<feature type="transmembrane region" description="Helical" evidence="1">
    <location>
        <begin position="60"/>
        <end position="77"/>
    </location>
</feature>
<feature type="transmembrane region" description="Helical" evidence="1">
    <location>
        <begin position="226"/>
        <end position="247"/>
    </location>
</feature>
<feature type="transmembrane region" description="Helical" evidence="1">
    <location>
        <begin position="27"/>
        <end position="48"/>
    </location>
</feature>
<dbReference type="Pfam" id="PF20152">
    <property type="entry name" value="DUF6534"/>
    <property type="match status" value="1"/>
</dbReference>
<comment type="caution">
    <text evidence="3">The sequence shown here is derived from an EMBL/GenBank/DDBJ whole genome shotgun (WGS) entry which is preliminary data.</text>
</comment>
<dbReference type="PANTHER" id="PTHR40465:SF1">
    <property type="entry name" value="DUF6534 DOMAIN-CONTAINING PROTEIN"/>
    <property type="match status" value="1"/>
</dbReference>
<name>A0A9P6C508_9AGAR</name>
<dbReference type="InterPro" id="IPR045339">
    <property type="entry name" value="DUF6534"/>
</dbReference>
<evidence type="ECO:0000259" key="2">
    <source>
        <dbReference type="Pfam" id="PF20152"/>
    </source>
</evidence>
<organism evidence="3 4">
    <name type="scientific">Macrolepiota fuliginosa MF-IS2</name>
    <dbReference type="NCBI Taxonomy" id="1400762"/>
    <lineage>
        <taxon>Eukaryota</taxon>
        <taxon>Fungi</taxon>
        <taxon>Dikarya</taxon>
        <taxon>Basidiomycota</taxon>
        <taxon>Agaricomycotina</taxon>
        <taxon>Agaricomycetes</taxon>
        <taxon>Agaricomycetidae</taxon>
        <taxon>Agaricales</taxon>
        <taxon>Agaricineae</taxon>
        <taxon>Agaricaceae</taxon>
        <taxon>Macrolepiota</taxon>
    </lineage>
</organism>
<keyword evidence="1" id="KW-0472">Membrane</keyword>
<gene>
    <name evidence="3" type="ORF">P691DRAFT_780569</name>
</gene>
<protein>
    <recommendedName>
        <fullName evidence="2">DUF6534 domain-containing protein</fullName>
    </recommendedName>
</protein>
<feature type="transmembrane region" description="Helical" evidence="1">
    <location>
        <begin position="156"/>
        <end position="177"/>
    </location>
</feature>
<keyword evidence="1" id="KW-1133">Transmembrane helix</keyword>
<dbReference type="PANTHER" id="PTHR40465">
    <property type="entry name" value="CHROMOSOME 1, WHOLE GENOME SHOTGUN SEQUENCE"/>
    <property type="match status" value="1"/>
</dbReference>
<proteinExistence type="predicted"/>
<dbReference type="AlphaFoldDB" id="A0A9P6C508"/>
<dbReference type="Proteomes" id="UP000807342">
    <property type="component" value="Unassembled WGS sequence"/>
</dbReference>
<keyword evidence="4" id="KW-1185">Reference proteome</keyword>
<sequence>MPTGLQALSGAAALAHTFLLTRSGSLAVGYILAWGLYGVLAVQIYIYYLAFSNDRVVSKILVTVVCLLETLQVVVIARDMFEVFVKGFGSPNAITELHLSGLSAPIIGGVESIIVPLLVCLMAVIQCVGAFISGVRGFIGGDIRNLDTMTDRVGHGLFNATSAACDIVIAIAMSYYVSLPKFDAGIRGTTHALVRRIIRLVVGTGMLTAAVVILDQVLYQVFPHKGYFLAPAFVLGKLYSNSMMVIFNSRVDFGSYRDRATIHITTNDTYLTHGGIRAIPGQSYNPESRFGWNASVIELDICAQKVDPDGRPD</sequence>
<accession>A0A9P6C508</accession>
<feature type="domain" description="DUF6534" evidence="2">
    <location>
        <begin position="162"/>
        <end position="250"/>
    </location>
</feature>
<dbReference type="EMBL" id="MU151151">
    <property type="protein sequence ID" value="KAF9448748.1"/>
    <property type="molecule type" value="Genomic_DNA"/>
</dbReference>
<evidence type="ECO:0000313" key="4">
    <source>
        <dbReference type="Proteomes" id="UP000807342"/>
    </source>
</evidence>
<evidence type="ECO:0000313" key="3">
    <source>
        <dbReference type="EMBL" id="KAF9448748.1"/>
    </source>
</evidence>
<evidence type="ECO:0000256" key="1">
    <source>
        <dbReference type="SAM" id="Phobius"/>
    </source>
</evidence>
<feature type="transmembrane region" description="Helical" evidence="1">
    <location>
        <begin position="113"/>
        <end position="135"/>
    </location>
</feature>
<reference evidence="3" key="1">
    <citation type="submission" date="2020-11" db="EMBL/GenBank/DDBJ databases">
        <authorList>
            <consortium name="DOE Joint Genome Institute"/>
            <person name="Ahrendt S."/>
            <person name="Riley R."/>
            <person name="Andreopoulos W."/>
            <person name="Labutti K."/>
            <person name="Pangilinan J."/>
            <person name="Ruiz-Duenas F.J."/>
            <person name="Barrasa J.M."/>
            <person name="Sanchez-Garcia M."/>
            <person name="Camarero S."/>
            <person name="Miyauchi S."/>
            <person name="Serrano A."/>
            <person name="Linde D."/>
            <person name="Babiker R."/>
            <person name="Drula E."/>
            <person name="Ayuso-Fernandez I."/>
            <person name="Pacheco R."/>
            <person name="Padilla G."/>
            <person name="Ferreira P."/>
            <person name="Barriuso J."/>
            <person name="Kellner H."/>
            <person name="Castanera R."/>
            <person name="Alfaro M."/>
            <person name="Ramirez L."/>
            <person name="Pisabarro A.G."/>
            <person name="Kuo A."/>
            <person name="Tritt A."/>
            <person name="Lipzen A."/>
            <person name="He G."/>
            <person name="Yan M."/>
            <person name="Ng V."/>
            <person name="Cullen D."/>
            <person name="Martin F."/>
            <person name="Rosso M.-N."/>
            <person name="Henrissat B."/>
            <person name="Hibbett D."/>
            <person name="Martinez A.T."/>
            <person name="Grigoriev I.V."/>
        </authorList>
    </citation>
    <scope>NUCLEOTIDE SEQUENCE</scope>
    <source>
        <strain evidence="3">MF-IS2</strain>
    </source>
</reference>
<dbReference type="OrthoDB" id="2536347at2759"/>
<keyword evidence="1" id="KW-0812">Transmembrane</keyword>